<dbReference type="AlphaFoldDB" id="A0A8X6U6D6"/>
<protein>
    <submittedName>
        <fullName evidence="3">Uncharacterized protein</fullName>
    </submittedName>
</protein>
<evidence type="ECO:0000313" key="4">
    <source>
        <dbReference type="Proteomes" id="UP000887013"/>
    </source>
</evidence>
<keyword evidence="1" id="KW-0472">Membrane</keyword>
<feature type="transmembrane region" description="Helical" evidence="1">
    <location>
        <begin position="28"/>
        <end position="55"/>
    </location>
</feature>
<keyword evidence="1" id="KW-0812">Transmembrane</keyword>
<comment type="caution">
    <text evidence="3">The sequence shown here is derived from an EMBL/GenBank/DDBJ whole genome shotgun (WGS) entry which is preliminary data.</text>
</comment>
<evidence type="ECO:0000256" key="1">
    <source>
        <dbReference type="SAM" id="Phobius"/>
    </source>
</evidence>
<gene>
    <name evidence="3" type="ORF">NPIL_210591</name>
</gene>
<dbReference type="Proteomes" id="UP000887013">
    <property type="component" value="Unassembled WGS sequence"/>
</dbReference>
<accession>A0A8X6U6D6</accession>
<dbReference type="EMBL" id="BMAW01119076">
    <property type="protein sequence ID" value="GFT82925.1"/>
    <property type="molecule type" value="Genomic_DNA"/>
</dbReference>
<dbReference type="OrthoDB" id="10550984at2759"/>
<proteinExistence type="predicted"/>
<name>A0A8X6U6D6_NEPPI</name>
<keyword evidence="2" id="KW-0732">Signal</keyword>
<feature type="signal peptide" evidence="2">
    <location>
        <begin position="1"/>
        <end position="18"/>
    </location>
</feature>
<reference evidence="3" key="1">
    <citation type="submission" date="2020-08" db="EMBL/GenBank/DDBJ databases">
        <title>Multicomponent nature underlies the extraordinary mechanical properties of spider dragline silk.</title>
        <authorList>
            <person name="Kono N."/>
            <person name="Nakamura H."/>
            <person name="Mori M."/>
            <person name="Yoshida Y."/>
            <person name="Ohtoshi R."/>
            <person name="Malay A.D."/>
            <person name="Moran D.A.P."/>
            <person name="Tomita M."/>
            <person name="Numata K."/>
            <person name="Arakawa K."/>
        </authorList>
    </citation>
    <scope>NUCLEOTIDE SEQUENCE</scope>
</reference>
<keyword evidence="1" id="KW-1133">Transmembrane helix</keyword>
<feature type="chain" id="PRO_5036496320" evidence="2">
    <location>
        <begin position="19"/>
        <end position="98"/>
    </location>
</feature>
<organism evidence="3 4">
    <name type="scientific">Nephila pilipes</name>
    <name type="common">Giant wood spider</name>
    <name type="synonym">Nephila maculata</name>
    <dbReference type="NCBI Taxonomy" id="299642"/>
    <lineage>
        <taxon>Eukaryota</taxon>
        <taxon>Metazoa</taxon>
        <taxon>Ecdysozoa</taxon>
        <taxon>Arthropoda</taxon>
        <taxon>Chelicerata</taxon>
        <taxon>Arachnida</taxon>
        <taxon>Araneae</taxon>
        <taxon>Araneomorphae</taxon>
        <taxon>Entelegynae</taxon>
        <taxon>Araneoidea</taxon>
        <taxon>Nephilidae</taxon>
        <taxon>Nephila</taxon>
    </lineage>
</organism>
<keyword evidence="4" id="KW-1185">Reference proteome</keyword>
<sequence>MCSLAVLCVLLLLECVTAEDGSCYTPGGVAGIVIATVVVTLIMGGLAAAFVWYLWKQRKDNIEIRKLLENMKDINTGNLRFRRKAFKNAKEKKKKELK</sequence>
<evidence type="ECO:0000313" key="3">
    <source>
        <dbReference type="EMBL" id="GFT82925.1"/>
    </source>
</evidence>
<evidence type="ECO:0000256" key="2">
    <source>
        <dbReference type="SAM" id="SignalP"/>
    </source>
</evidence>